<evidence type="ECO:0000313" key="8">
    <source>
        <dbReference type="EMBL" id="KAI1708256.1"/>
    </source>
</evidence>
<dbReference type="GO" id="GO:0005737">
    <property type="term" value="C:cytoplasm"/>
    <property type="evidence" value="ECO:0007669"/>
    <property type="project" value="TreeGrafter"/>
</dbReference>
<dbReference type="SUPFAM" id="SSF51419">
    <property type="entry name" value="PLP-binding barrel"/>
    <property type="match status" value="1"/>
</dbReference>
<dbReference type="Proteomes" id="UP001201812">
    <property type="component" value="Unassembled WGS sequence"/>
</dbReference>
<dbReference type="PANTHER" id="PTHR11482">
    <property type="entry name" value="ARGININE/DIAMINOPIMELATE/ORNITHINE DECARBOXYLASE"/>
    <property type="match status" value="1"/>
</dbReference>
<dbReference type="Pfam" id="PF00278">
    <property type="entry name" value="Orn_DAP_Arg_deC"/>
    <property type="match status" value="1"/>
</dbReference>
<accession>A0AAD4MYH3</accession>
<evidence type="ECO:0000256" key="3">
    <source>
        <dbReference type="ARBA" id="ARBA00022898"/>
    </source>
</evidence>
<dbReference type="InterPro" id="IPR022657">
    <property type="entry name" value="De-COase2_CS"/>
</dbReference>
<dbReference type="InterPro" id="IPR029066">
    <property type="entry name" value="PLP-binding_barrel"/>
</dbReference>
<reference evidence="8" key="1">
    <citation type="submission" date="2022-01" db="EMBL/GenBank/DDBJ databases">
        <title>Genome Sequence Resource for Two Populations of Ditylenchus destructor, the Migratory Endoparasitic Phytonematode.</title>
        <authorList>
            <person name="Zhang H."/>
            <person name="Lin R."/>
            <person name="Xie B."/>
        </authorList>
    </citation>
    <scope>NUCLEOTIDE SEQUENCE</scope>
    <source>
        <strain evidence="8">BazhouSP</strain>
    </source>
</reference>
<dbReference type="PRINTS" id="PR01179">
    <property type="entry name" value="ODADCRBXLASE"/>
</dbReference>
<dbReference type="SUPFAM" id="SSF50621">
    <property type="entry name" value="Alanine racemase C-terminal domain-like"/>
    <property type="match status" value="1"/>
</dbReference>
<dbReference type="Gene3D" id="2.40.37.10">
    <property type="entry name" value="Lyase, Ornithine Decarboxylase, Chain A, domain 1"/>
    <property type="match status" value="1"/>
</dbReference>
<comment type="similarity">
    <text evidence="2 5">Belongs to the Orn/Lys/Arg decarboxylase class-II family.</text>
</comment>
<keyword evidence="4" id="KW-0456">Lyase</keyword>
<sequence>MVELGYQGLADANVAVYHHKLDVHDVMRTIAQHEEAQVSVSTGTMCHDPSAYREGLSDARKLFDIGIELGHKMRIVDIGGGFPGQVLPGKATFDQMVGVIEPASKEFFSEKEYPNLEITAEPSRFFSTEPVCVVVHVIGATKVPASRITKKEEDKNKVGYMYYVNDGVYGSFNTIAFNDRLPVGIALRTPGGTENGPTANYEKKDEEETFPSIVWGPTCDGIDKIEENIQMPKLTIEDWIYYPHMGVYTTVAASKFNGFDAPRPYYIIGSNAWESIYGKDQEANQ</sequence>
<name>A0AAD4MYH3_9BILA</name>
<evidence type="ECO:0000256" key="1">
    <source>
        <dbReference type="ARBA" id="ARBA00001933"/>
    </source>
</evidence>
<dbReference type="PROSITE" id="PS00879">
    <property type="entry name" value="ODR_DC_2_2"/>
    <property type="match status" value="1"/>
</dbReference>
<keyword evidence="3" id="KW-0663">Pyridoxal phosphate</keyword>
<feature type="domain" description="Orn/DAP/Arg decarboxylase 2 C-terminal" evidence="6">
    <location>
        <begin position="147"/>
        <end position="246"/>
    </location>
</feature>
<keyword evidence="9" id="KW-1185">Reference proteome</keyword>
<dbReference type="Gene3D" id="3.20.20.10">
    <property type="entry name" value="Alanine racemase"/>
    <property type="match status" value="1"/>
</dbReference>
<evidence type="ECO:0000313" key="9">
    <source>
        <dbReference type="Proteomes" id="UP001201812"/>
    </source>
</evidence>
<dbReference type="InterPro" id="IPR022643">
    <property type="entry name" value="De-COase2_C"/>
</dbReference>
<comment type="caution">
    <text evidence="8">The sequence shown here is derived from an EMBL/GenBank/DDBJ whole genome shotgun (WGS) entry which is preliminary data.</text>
</comment>
<dbReference type="GO" id="GO:0004586">
    <property type="term" value="F:ornithine decarboxylase activity"/>
    <property type="evidence" value="ECO:0007669"/>
    <property type="project" value="TreeGrafter"/>
</dbReference>
<comment type="cofactor">
    <cofactor evidence="1">
        <name>pyridoxal 5'-phosphate</name>
        <dbReference type="ChEBI" id="CHEBI:597326"/>
    </cofactor>
</comment>
<protein>
    <submittedName>
        <fullName evidence="8">Pyridoxal-dependent decarboxylase, pyridoxal binding domain-containing protein</fullName>
    </submittedName>
</protein>
<organism evidence="8 9">
    <name type="scientific">Ditylenchus destructor</name>
    <dbReference type="NCBI Taxonomy" id="166010"/>
    <lineage>
        <taxon>Eukaryota</taxon>
        <taxon>Metazoa</taxon>
        <taxon>Ecdysozoa</taxon>
        <taxon>Nematoda</taxon>
        <taxon>Chromadorea</taxon>
        <taxon>Rhabditida</taxon>
        <taxon>Tylenchina</taxon>
        <taxon>Tylenchomorpha</taxon>
        <taxon>Sphaerularioidea</taxon>
        <taxon>Anguinidae</taxon>
        <taxon>Anguininae</taxon>
        <taxon>Ditylenchus</taxon>
    </lineage>
</organism>
<dbReference type="InterPro" id="IPR000183">
    <property type="entry name" value="Orn/DAP/Arg_de-COase"/>
</dbReference>
<evidence type="ECO:0000259" key="6">
    <source>
        <dbReference type="Pfam" id="PF00278"/>
    </source>
</evidence>
<dbReference type="PRINTS" id="PR01182">
    <property type="entry name" value="ORNDCRBXLASE"/>
</dbReference>
<dbReference type="GO" id="GO:0033387">
    <property type="term" value="P:putrescine biosynthetic process from arginine, via ornithine"/>
    <property type="evidence" value="ECO:0007669"/>
    <property type="project" value="TreeGrafter"/>
</dbReference>
<dbReference type="InterPro" id="IPR009006">
    <property type="entry name" value="Ala_racemase/Decarboxylase_C"/>
</dbReference>
<dbReference type="EMBL" id="JAKKPZ010000036">
    <property type="protein sequence ID" value="KAI1708256.1"/>
    <property type="molecule type" value="Genomic_DNA"/>
</dbReference>
<dbReference type="Pfam" id="PF02784">
    <property type="entry name" value="Orn_Arg_deC_N"/>
    <property type="match status" value="1"/>
</dbReference>
<evidence type="ECO:0000259" key="7">
    <source>
        <dbReference type="Pfam" id="PF02784"/>
    </source>
</evidence>
<feature type="domain" description="Orn/DAP/Arg decarboxylase 2 N-terminal" evidence="7">
    <location>
        <begin position="26"/>
        <end position="127"/>
    </location>
</feature>
<evidence type="ECO:0000256" key="2">
    <source>
        <dbReference type="ARBA" id="ARBA00008872"/>
    </source>
</evidence>
<dbReference type="InterPro" id="IPR002433">
    <property type="entry name" value="Orn_de-COase"/>
</dbReference>
<dbReference type="PANTHER" id="PTHR11482:SF6">
    <property type="entry name" value="ORNITHINE DECARBOXYLASE 1-RELATED"/>
    <property type="match status" value="1"/>
</dbReference>
<gene>
    <name evidence="8" type="ORF">DdX_11934</name>
</gene>
<dbReference type="InterPro" id="IPR022644">
    <property type="entry name" value="De-COase2_N"/>
</dbReference>
<proteinExistence type="inferred from homology"/>
<evidence type="ECO:0000256" key="5">
    <source>
        <dbReference type="RuleBase" id="RU003737"/>
    </source>
</evidence>
<dbReference type="AlphaFoldDB" id="A0AAD4MYH3"/>
<evidence type="ECO:0000256" key="4">
    <source>
        <dbReference type="ARBA" id="ARBA00023239"/>
    </source>
</evidence>